<dbReference type="InterPro" id="IPR036737">
    <property type="entry name" value="OmpA-like_sf"/>
</dbReference>
<protein>
    <submittedName>
        <fullName evidence="1">OmpA family protein</fullName>
    </submittedName>
</protein>
<accession>A0A256H195</accession>
<organism evidence="1 2">
    <name type="scientific">Brucella lupini</name>
    <dbReference type="NCBI Taxonomy" id="255457"/>
    <lineage>
        <taxon>Bacteria</taxon>
        <taxon>Pseudomonadati</taxon>
        <taxon>Pseudomonadota</taxon>
        <taxon>Alphaproteobacteria</taxon>
        <taxon>Hyphomicrobiales</taxon>
        <taxon>Brucellaceae</taxon>
        <taxon>Brucella/Ochrobactrum group</taxon>
        <taxon>Brucella</taxon>
    </lineage>
</organism>
<name>A0A256H195_9HYPH</name>
<dbReference type="AlphaFoldDB" id="A0A256H195"/>
<proteinExistence type="predicted"/>
<dbReference type="EMBL" id="NNRN01000001">
    <property type="protein sequence ID" value="OYR32970.1"/>
    <property type="molecule type" value="Genomic_DNA"/>
</dbReference>
<sequence>MAESMLLLVFCLLLITGAIILKEKEKTRLAEAALKTANSQLLALTEERDSLLKISVKNKTSEDVWRKLVIAKQQIEQLESLHLIPEDLAKNAEAIRTTIDKKLTSEDLTDIEKLKETQQLLVDLEIAPDRLKELFATIDLLSKILSDQTSYEDQIMDMVALAEKGKAAGEGKPHEWPPIISLSETQDHYFKSGSAEISPAFRDLLIAKTTNQIAAIATQYGVNVVEVIGHTDEQRITGIRSNLDNEITDVLNGNKDIAVLKPGDNAGLGLARALAVTQVLRGQPRLTGLTILPMSGAQLTLPSDDLTDGKDAGNREGRRRIEIRVRKRNEIISDATPTRMVNPDVD</sequence>
<dbReference type="Proteomes" id="UP000216363">
    <property type="component" value="Unassembled WGS sequence"/>
</dbReference>
<dbReference type="SUPFAM" id="SSF103088">
    <property type="entry name" value="OmpA-like"/>
    <property type="match status" value="1"/>
</dbReference>
<comment type="caution">
    <text evidence="1">The sequence shown here is derived from an EMBL/GenBank/DDBJ whole genome shotgun (WGS) entry which is preliminary data.</text>
</comment>
<dbReference type="Gene3D" id="3.30.1330.60">
    <property type="entry name" value="OmpA-like domain"/>
    <property type="match status" value="1"/>
</dbReference>
<gene>
    <name evidence="1" type="ORF">CES86_5278</name>
</gene>
<evidence type="ECO:0000313" key="1">
    <source>
        <dbReference type="EMBL" id="OYR32970.1"/>
    </source>
</evidence>
<reference evidence="1 2" key="1">
    <citation type="submission" date="2017-07" db="EMBL/GenBank/DDBJ databases">
        <title>Draft genome of Ochrobactrum lupini type strain LUP21.</title>
        <authorList>
            <person name="Krzyzanowska D.M."/>
            <person name="Jafra S."/>
        </authorList>
    </citation>
    <scope>NUCLEOTIDE SEQUENCE [LARGE SCALE GENOMIC DNA]</scope>
    <source>
        <strain evidence="1 2">LUP21</strain>
    </source>
</reference>
<evidence type="ECO:0000313" key="2">
    <source>
        <dbReference type="Proteomes" id="UP000216363"/>
    </source>
</evidence>